<dbReference type="GO" id="GO:0060271">
    <property type="term" value="P:cilium assembly"/>
    <property type="evidence" value="ECO:0007669"/>
    <property type="project" value="TreeGrafter"/>
</dbReference>
<dbReference type="SUPFAM" id="SSF48452">
    <property type="entry name" value="TPR-like"/>
    <property type="match status" value="2"/>
</dbReference>
<dbReference type="EMBL" id="KB202823">
    <property type="protein sequence ID" value="ESO87919.1"/>
    <property type="molecule type" value="Genomic_DNA"/>
</dbReference>
<feature type="non-terminal residue" evidence="5">
    <location>
        <position position="1"/>
    </location>
</feature>
<reference evidence="5 6" key="1">
    <citation type="journal article" date="2013" name="Nature">
        <title>Insights into bilaterian evolution from three spiralian genomes.</title>
        <authorList>
            <person name="Simakov O."/>
            <person name="Marletaz F."/>
            <person name="Cho S.J."/>
            <person name="Edsinger-Gonzales E."/>
            <person name="Havlak P."/>
            <person name="Hellsten U."/>
            <person name="Kuo D.H."/>
            <person name="Larsson T."/>
            <person name="Lv J."/>
            <person name="Arendt D."/>
            <person name="Savage R."/>
            <person name="Osoegawa K."/>
            <person name="de Jong P."/>
            <person name="Grimwood J."/>
            <person name="Chapman J.A."/>
            <person name="Shapiro H."/>
            <person name="Aerts A."/>
            <person name="Otillar R.P."/>
            <person name="Terry A.Y."/>
            <person name="Boore J.L."/>
            <person name="Grigoriev I.V."/>
            <person name="Lindberg D.R."/>
            <person name="Seaver E.C."/>
            <person name="Weisblat D.A."/>
            <person name="Putnam N.H."/>
            <person name="Rokhsar D.S."/>
        </authorList>
    </citation>
    <scope>NUCLEOTIDE SEQUENCE [LARGE SCALE GENOMIC DNA]</scope>
</reference>
<dbReference type="InterPro" id="IPR011990">
    <property type="entry name" value="TPR-like_helical_dom_sf"/>
</dbReference>
<dbReference type="Pfam" id="PF00515">
    <property type="entry name" value="TPR_1"/>
    <property type="match status" value="1"/>
</dbReference>
<comment type="similarity">
    <text evidence="3">Belongs to the BBS4 family.</text>
</comment>
<feature type="repeat" description="TPR" evidence="4">
    <location>
        <begin position="313"/>
        <end position="346"/>
    </location>
</feature>
<dbReference type="OrthoDB" id="309339at2759"/>
<sequence>APELPVYERRNWLIHLHYVQKDFTTCKVLIKEQLAECGGMCEYAVYVQALIYRQEGKIQESLELFQTCTLLNPNSGENLKQVARSLFLLARHKAAIDIYMEAATINPKDWEICHNLGVCYMYLKDYVKAKECFKQALEIRRHDITYIMLGKLHLMDGDMNSAIEVYKSAVEFSPESPDLLTTLGLLYMQVNQYQKAFENLGNALTFNPQHTKAIMAAGSMMQGHGDWDVALTKYRIAAVNTPENPPLWNNIGMCFFGKKKYVAAISCLKRANYLAPFDWKILYNLGLVHLSMQQHASAFHFLSAAINFKPKMAHLFMLLGVALTNLEDPDNAKQAYEQALSLDQKDATIPLNYAVFLYNCGDKKLASKYLTIFGQNIKALPSVDQELLDMASKLAPALQVGENLVW</sequence>
<evidence type="ECO:0000256" key="3">
    <source>
        <dbReference type="ARBA" id="ARBA00023778"/>
    </source>
</evidence>
<dbReference type="FunFam" id="1.25.40.10:FF:000237">
    <property type="entry name" value="Bardet-Biedl syndrome 4 (Human)"/>
    <property type="match status" value="1"/>
</dbReference>
<evidence type="ECO:0000256" key="4">
    <source>
        <dbReference type="PROSITE-ProRule" id="PRU00339"/>
    </source>
</evidence>
<feature type="repeat" description="TPR" evidence="4">
    <location>
        <begin position="177"/>
        <end position="210"/>
    </location>
</feature>
<accession>V4BHA5</accession>
<dbReference type="Proteomes" id="UP000030746">
    <property type="component" value="Unassembled WGS sequence"/>
</dbReference>
<feature type="repeat" description="TPR" evidence="4">
    <location>
        <begin position="42"/>
        <end position="75"/>
    </location>
</feature>
<dbReference type="PROSITE" id="PS50005">
    <property type="entry name" value="TPR"/>
    <property type="match status" value="5"/>
</dbReference>
<keyword evidence="2 4" id="KW-0802">TPR repeat</keyword>
<dbReference type="GeneID" id="20251241"/>
<dbReference type="CTD" id="20251241"/>
<protein>
    <submittedName>
        <fullName evidence="5">Uncharacterized protein</fullName>
    </submittedName>
</protein>
<feature type="repeat" description="TPR" evidence="4">
    <location>
        <begin position="143"/>
        <end position="176"/>
    </location>
</feature>
<feature type="repeat" description="TPR" evidence="4">
    <location>
        <begin position="279"/>
        <end position="312"/>
    </location>
</feature>
<dbReference type="Pfam" id="PF13181">
    <property type="entry name" value="TPR_8"/>
    <property type="match status" value="4"/>
</dbReference>
<proteinExistence type="inferred from homology"/>
<keyword evidence="6" id="KW-1185">Reference proteome</keyword>
<dbReference type="PANTHER" id="PTHR44186:SF1">
    <property type="entry name" value="BARDET-BIEDL SYNDROME 4 PROTEIN"/>
    <property type="match status" value="1"/>
</dbReference>
<dbReference type="HOGENOM" id="CLU_033477_0_0_1"/>
<keyword evidence="1" id="KW-0677">Repeat</keyword>
<dbReference type="PANTHER" id="PTHR44186">
    <property type="match status" value="1"/>
</dbReference>
<gene>
    <name evidence="5" type="ORF">LOTGIDRAFT_53377</name>
</gene>
<dbReference type="STRING" id="225164.V4BHA5"/>
<dbReference type="SMART" id="SM00028">
    <property type="entry name" value="TPR"/>
    <property type="match status" value="8"/>
</dbReference>
<dbReference type="OMA" id="YCEVAWH"/>
<name>V4BHA5_LOTGI</name>
<evidence type="ECO:0000256" key="1">
    <source>
        <dbReference type="ARBA" id="ARBA00022737"/>
    </source>
</evidence>
<dbReference type="AlphaFoldDB" id="V4BHA5"/>
<organism evidence="5 6">
    <name type="scientific">Lottia gigantea</name>
    <name type="common">Giant owl limpet</name>
    <dbReference type="NCBI Taxonomy" id="225164"/>
    <lineage>
        <taxon>Eukaryota</taxon>
        <taxon>Metazoa</taxon>
        <taxon>Spiralia</taxon>
        <taxon>Lophotrochozoa</taxon>
        <taxon>Mollusca</taxon>
        <taxon>Gastropoda</taxon>
        <taxon>Patellogastropoda</taxon>
        <taxon>Lottioidea</taxon>
        <taxon>Lottiidae</taxon>
        <taxon>Lottia</taxon>
    </lineage>
</organism>
<evidence type="ECO:0000313" key="6">
    <source>
        <dbReference type="Proteomes" id="UP000030746"/>
    </source>
</evidence>
<dbReference type="GO" id="GO:0036064">
    <property type="term" value="C:ciliary basal body"/>
    <property type="evidence" value="ECO:0007669"/>
    <property type="project" value="TreeGrafter"/>
</dbReference>
<dbReference type="GO" id="GO:0061512">
    <property type="term" value="P:protein localization to cilium"/>
    <property type="evidence" value="ECO:0007669"/>
    <property type="project" value="TreeGrafter"/>
</dbReference>
<dbReference type="KEGG" id="lgi:LOTGIDRAFT_53377"/>
<dbReference type="InterPro" id="IPR019734">
    <property type="entry name" value="TPR_rpt"/>
</dbReference>
<dbReference type="RefSeq" id="XP_009061390.1">
    <property type="nucleotide sequence ID" value="XM_009063142.1"/>
</dbReference>
<dbReference type="Pfam" id="PF13432">
    <property type="entry name" value="TPR_16"/>
    <property type="match status" value="1"/>
</dbReference>
<evidence type="ECO:0000313" key="5">
    <source>
        <dbReference type="EMBL" id="ESO87919.1"/>
    </source>
</evidence>
<evidence type="ECO:0000256" key="2">
    <source>
        <dbReference type="ARBA" id="ARBA00022803"/>
    </source>
</evidence>
<feature type="non-terminal residue" evidence="5">
    <location>
        <position position="406"/>
    </location>
</feature>
<dbReference type="Gene3D" id="1.25.40.10">
    <property type="entry name" value="Tetratricopeptide repeat domain"/>
    <property type="match status" value="3"/>
</dbReference>